<evidence type="ECO:0000313" key="4">
    <source>
        <dbReference type="EMBL" id="MCK8487581.1"/>
    </source>
</evidence>
<reference evidence="4" key="1">
    <citation type="submission" date="2022-04" db="EMBL/GenBank/DDBJ databases">
        <authorList>
            <person name="Seo M.-J."/>
        </authorList>
    </citation>
    <scope>NUCLEOTIDE SEQUENCE</scope>
    <source>
        <strain evidence="4">MBLB2552</strain>
    </source>
</reference>
<dbReference type="InterPro" id="IPR007837">
    <property type="entry name" value="DinB"/>
</dbReference>
<dbReference type="Gene3D" id="1.20.120.450">
    <property type="entry name" value="dinb family like domain"/>
    <property type="match status" value="1"/>
</dbReference>
<evidence type="ECO:0000256" key="3">
    <source>
        <dbReference type="PIRSR" id="PIRSR607837-1"/>
    </source>
</evidence>
<evidence type="ECO:0000256" key="2">
    <source>
        <dbReference type="ARBA" id="ARBA00022723"/>
    </source>
</evidence>
<keyword evidence="5" id="KW-1185">Reference proteome</keyword>
<accession>A0A9X2BT72</accession>
<gene>
    <name evidence="4" type="ORF">M0651_10390</name>
</gene>
<dbReference type="Proteomes" id="UP001139534">
    <property type="component" value="Unassembled WGS sequence"/>
</dbReference>
<comment type="similarity">
    <text evidence="1">Belongs to the DinB family.</text>
</comment>
<evidence type="ECO:0000256" key="1">
    <source>
        <dbReference type="ARBA" id="ARBA00008635"/>
    </source>
</evidence>
<keyword evidence="2 3" id="KW-0479">Metal-binding</keyword>
<dbReference type="SUPFAM" id="SSF109854">
    <property type="entry name" value="DinB/YfiT-like putative metalloenzymes"/>
    <property type="match status" value="1"/>
</dbReference>
<sequence length="152" mass="18072">MLKMFQYNWQVRDEWFHWCEKVSSEELLRKRVGGVGNILQTLFHIADVEWSWIRTIQGKPDFQEDFKSHMSLELVRKLSDSFHTEVEEFLQTWTNDRDGILVTDPWGREFTQGEILRHTIAHEIHHIGQLSVWSRELGLAPVSPNFINRGIR</sequence>
<dbReference type="RefSeq" id="WP_248551676.1">
    <property type="nucleotide sequence ID" value="NZ_JALPRK010000007.1"/>
</dbReference>
<dbReference type="GO" id="GO:0046872">
    <property type="term" value="F:metal ion binding"/>
    <property type="evidence" value="ECO:0007669"/>
    <property type="project" value="UniProtKB-KW"/>
</dbReference>
<dbReference type="Pfam" id="PF05163">
    <property type="entry name" value="DinB"/>
    <property type="match status" value="1"/>
</dbReference>
<dbReference type="PANTHER" id="PTHR37302">
    <property type="entry name" value="SLR1116 PROTEIN"/>
    <property type="match status" value="1"/>
</dbReference>
<dbReference type="PANTHER" id="PTHR37302:SF3">
    <property type="entry name" value="DAMAGE-INDUCIBLE PROTEIN DINB"/>
    <property type="match status" value="1"/>
</dbReference>
<dbReference type="AlphaFoldDB" id="A0A9X2BT72"/>
<dbReference type="InterPro" id="IPR034660">
    <property type="entry name" value="DinB/YfiT-like"/>
</dbReference>
<evidence type="ECO:0000313" key="5">
    <source>
        <dbReference type="Proteomes" id="UP001139534"/>
    </source>
</evidence>
<protein>
    <submittedName>
        <fullName evidence="4">DinB family protein</fullName>
    </submittedName>
</protein>
<proteinExistence type="inferred from homology"/>
<feature type="binding site" evidence="3">
    <location>
        <position position="122"/>
    </location>
    <ligand>
        <name>a divalent metal cation</name>
        <dbReference type="ChEBI" id="CHEBI:60240"/>
    </ligand>
</feature>
<feature type="binding site" evidence="3">
    <location>
        <position position="126"/>
    </location>
    <ligand>
        <name>a divalent metal cation</name>
        <dbReference type="ChEBI" id="CHEBI:60240"/>
    </ligand>
</feature>
<comment type="caution">
    <text evidence="4">The sequence shown here is derived from an EMBL/GenBank/DDBJ whole genome shotgun (WGS) entry which is preliminary data.</text>
</comment>
<dbReference type="EMBL" id="JALPRK010000007">
    <property type="protein sequence ID" value="MCK8487581.1"/>
    <property type="molecule type" value="Genomic_DNA"/>
</dbReference>
<name>A0A9X2BT72_9BACL</name>
<organism evidence="4 5">
    <name type="scientific">Paenibacillus mellifer</name>
    <dbReference type="NCBI Taxonomy" id="2937794"/>
    <lineage>
        <taxon>Bacteria</taxon>
        <taxon>Bacillati</taxon>
        <taxon>Bacillota</taxon>
        <taxon>Bacilli</taxon>
        <taxon>Bacillales</taxon>
        <taxon>Paenibacillaceae</taxon>
        <taxon>Paenibacillus</taxon>
    </lineage>
</organism>
<feature type="binding site" evidence="3">
    <location>
        <position position="44"/>
    </location>
    <ligand>
        <name>a divalent metal cation</name>
        <dbReference type="ChEBI" id="CHEBI:60240"/>
    </ligand>
</feature>